<name>A0A6J6MTC0_9ZZZZ</name>
<proteinExistence type="predicted"/>
<gene>
    <name evidence="2" type="ORF">UFOPK2342_00862</name>
</gene>
<dbReference type="EMBL" id="CAEZXB010000013">
    <property type="protein sequence ID" value="CAB4677062.1"/>
    <property type="molecule type" value="Genomic_DNA"/>
</dbReference>
<reference evidence="2" key="1">
    <citation type="submission" date="2020-05" db="EMBL/GenBank/DDBJ databases">
        <authorList>
            <person name="Chiriac C."/>
            <person name="Salcher M."/>
            <person name="Ghai R."/>
            <person name="Kavagutti S V."/>
        </authorList>
    </citation>
    <scope>NUCLEOTIDE SEQUENCE</scope>
</reference>
<sequence>MKKSGKFLTGIVAVIALVAAGSARAEVVVPEDFGMQPMYGTVVSDGTLFSNQSVSSVSAHTPPDQTTGKGGGNWVCKNFDDPNCQTQSWMDGTIILSPCSKTTEPVCIDSLSIGRDGEKLSPATLAFEAVSQKIPASPASGVPAGGSASLWKSSGVPNAFGSNDYLVVVAMTYSKNKGTEKATLNGFTANVLPAQVRTGDTYYAAESFTETSSTGMPQAGVGWRGARGMINHSECEMTTDGYCFIREDFSANTKVSINLHLNNSLTGWLFGRLKTPTISVSKISDSINQLTVEALPTVVPNLVGAVLKSDLSKNPKIDNYLKGRGYPGEIENYNRIVGSSGFDGSLGSGMNNLERFRVFEEVLKVYSGNDSRFQKFTRWTFGSTQYDASGAGSACFSDKTKLVGIVTTNSPFYESGPPKFKDDSLNYVVAGPHFDVDGKTLFSGVYDLNMRSEAARCLYGFSSAPLKAVVSVTSADGSTQDVQTEALSEKDGWLHLGAYNFHFSQPTIRIKLSQEKTVAPTPAATPTSTPNAPAATTPAPKANAPAAPAIPNKAKTIIITCVKGKTTKKVVGTNPTCPAGYKKK</sequence>
<protein>
    <submittedName>
        <fullName evidence="2">Unannotated protein</fullName>
    </submittedName>
</protein>
<evidence type="ECO:0000313" key="2">
    <source>
        <dbReference type="EMBL" id="CAB4677062.1"/>
    </source>
</evidence>
<feature type="region of interest" description="Disordered" evidence="1">
    <location>
        <begin position="517"/>
        <end position="547"/>
    </location>
</feature>
<accession>A0A6J6MTC0</accession>
<organism evidence="2">
    <name type="scientific">freshwater metagenome</name>
    <dbReference type="NCBI Taxonomy" id="449393"/>
    <lineage>
        <taxon>unclassified sequences</taxon>
        <taxon>metagenomes</taxon>
        <taxon>ecological metagenomes</taxon>
    </lineage>
</organism>
<dbReference type="AlphaFoldDB" id="A0A6J6MTC0"/>
<evidence type="ECO:0000256" key="1">
    <source>
        <dbReference type="SAM" id="MobiDB-lite"/>
    </source>
</evidence>
<feature type="compositionally biased region" description="Low complexity" evidence="1">
    <location>
        <begin position="519"/>
        <end position="547"/>
    </location>
</feature>